<dbReference type="InterPro" id="IPR021385">
    <property type="entry name" value="DUF3017"/>
</dbReference>
<accession>A0ABS6AUD1</accession>
<keyword evidence="1" id="KW-1133">Transmembrane helix</keyword>
<dbReference type="EMBL" id="JAHKNI010000002">
    <property type="protein sequence ID" value="MBU3061625.1"/>
    <property type="molecule type" value="Genomic_DNA"/>
</dbReference>
<keyword evidence="1" id="KW-0472">Membrane</keyword>
<evidence type="ECO:0000256" key="1">
    <source>
        <dbReference type="SAM" id="Phobius"/>
    </source>
</evidence>
<keyword evidence="3" id="KW-1185">Reference proteome</keyword>
<sequence length="67" mass="6942">MAQDRWRRGALFIGGAPLLAAVLRLVLPEARVGLLAVRSRPFDVGAYAVLGGTIIALAVTISTLGIG</sequence>
<keyword evidence="1" id="KW-0812">Transmembrane</keyword>
<feature type="transmembrane region" description="Helical" evidence="1">
    <location>
        <begin position="44"/>
        <end position="66"/>
    </location>
</feature>
<organism evidence="2 3">
    <name type="scientific">Nocardia albiluteola</name>
    <dbReference type="NCBI Taxonomy" id="2842303"/>
    <lineage>
        <taxon>Bacteria</taxon>
        <taxon>Bacillati</taxon>
        <taxon>Actinomycetota</taxon>
        <taxon>Actinomycetes</taxon>
        <taxon>Mycobacteriales</taxon>
        <taxon>Nocardiaceae</taxon>
        <taxon>Nocardia</taxon>
    </lineage>
</organism>
<comment type="caution">
    <text evidence="2">The sequence shown here is derived from an EMBL/GenBank/DDBJ whole genome shotgun (WGS) entry which is preliminary data.</text>
</comment>
<gene>
    <name evidence="2" type="ORF">KO481_08820</name>
</gene>
<protein>
    <submittedName>
        <fullName evidence="2">DUF3017 domain-containing protein</fullName>
    </submittedName>
</protein>
<dbReference type="Pfam" id="PF11222">
    <property type="entry name" value="DUF3017"/>
    <property type="match status" value="1"/>
</dbReference>
<evidence type="ECO:0000313" key="3">
    <source>
        <dbReference type="Proteomes" id="UP000733379"/>
    </source>
</evidence>
<evidence type="ECO:0000313" key="2">
    <source>
        <dbReference type="EMBL" id="MBU3061625.1"/>
    </source>
</evidence>
<name>A0ABS6AUD1_9NOCA</name>
<dbReference type="Proteomes" id="UP000733379">
    <property type="component" value="Unassembled WGS sequence"/>
</dbReference>
<proteinExistence type="predicted"/>
<reference evidence="2 3" key="1">
    <citation type="submission" date="2021-06" db="EMBL/GenBank/DDBJ databases">
        <title>Actinomycetes sequencing.</title>
        <authorList>
            <person name="Shan Q."/>
        </authorList>
    </citation>
    <scope>NUCLEOTIDE SEQUENCE [LARGE SCALE GENOMIC DNA]</scope>
    <source>
        <strain evidence="2 3">NEAU-G5</strain>
    </source>
</reference>